<protein>
    <recommendedName>
        <fullName evidence="4">SnoaL-like domain-containing protein</fullName>
    </recommendedName>
</protein>
<proteinExistence type="predicted"/>
<dbReference type="InterPro" id="IPR032710">
    <property type="entry name" value="NTF2-like_dom_sf"/>
</dbReference>
<evidence type="ECO:0000256" key="1">
    <source>
        <dbReference type="SAM" id="MobiDB-lite"/>
    </source>
</evidence>
<sequence length="151" mass="16023">MGGAEVAVQIPPESPYGLSFDRAATSSNESNGRTQATGPKIPEIRIQQPASLPHGGEHSGLDGVRRMGSLFAEHWDRTIDEPRIHGCGGTVVQVTTQTWTAKQSGRVATVDVVELFGFTDGLISEIRVFPQDTHALLSTLGSPNEVAEGSS</sequence>
<feature type="region of interest" description="Disordered" evidence="1">
    <location>
        <begin position="1"/>
        <end position="63"/>
    </location>
</feature>
<dbReference type="Gene3D" id="3.10.450.50">
    <property type="match status" value="1"/>
</dbReference>
<dbReference type="Proteomes" id="UP001501676">
    <property type="component" value="Unassembled WGS sequence"/>
</dbReference>
<keyword evidence="3" id="KW-1185">Reference proteome</keyword>
<evidence type="ECO:0000313" key="3">
    <source>
        <dbReference type="Proteomes" id="UP001501676"/>
    </source>
</evidence>
<evidence type="ECO:0000313" key="2">
    <source>
        <dbReference type="EMBL" id="GAA3384950.1"/>
    </source>
</evidence>
<dbReference type="SUPFAM" id="SSF54427">
    <property type="entry name" value="NTF2-like"/>
    <property type="match status" value="1"/>
</dbReference>
<accession>A0ABP6STX5</accession>
<organism evidence="2 3">
    <name type="scientific">Cryptosporangium minutisporangium</name>
    <dbReference type="NCBI Taxonomy" id="113569"/>
    <lineage>
        <taxon>Bacteria</taxon>
        <taxon>Bacillati</taxon>
        <taxon>Actinomycetota</taxon>
        <taxon>Actinomycetes</taxon>
        <taxon>Cryptosporangiales</taxon>
        <taxon>Cryptosporangiaceae</taxon>
        <taxon>Cryptosporangium</taxon>
    </lineage>
</organism>
<gene>
    <name evidence="2" type="ORF">GCM10020369_16540</name>
</gene>
<evidence type="ECO:0008006" key="4">
    <source>
        <dbReference type="Google" id="ProtNLM"/>
    </source>
</evidence>
<reference evidence="3" key="1">
    <citation type="journal article" date="2019" name="Int. J. Syst. Evol. Microbiol.">
        <title>The Global Catalogue of Microorganisms (GCM) 10K type strain sequencing project: providing services to taxonomists for standard genome sequencing and annotation.</title>
        <authorList>
            <consortium name="The Broad Institute Genomics Platform"/>
            <consortium name="The Broad Institute Genome Sequencing Center for Infectious Disease"/>
            <person name="Wu L."/>
            <person name="Ma J."/>
        </authorList>
    </citation>
    <scope>NUCLEOTIDE SEQUENCE [LARGE SCALE GENOMIC DNA]</scope>
    <source>
        <strain evidence="3">JCM 9458</strain>
    </source>
</reference>
<feature type="compositionally biased region" description="Polar residues" evidence="1">
    <location>
        <begin position="24"/>
        <end position="37"/>
    </location>
</feature>
<comment type="caution">
    <text evidence="2">The sequence shown here is derived from an EMBL/GenBank/DDBJ whole genome shotgun (WGS) entry which is preliminary data.</text>
</comment>
<dbReference type="EMBL" id="BAAAYN010000011">
    <property type="protein sequence ID" value="GAA3384950.1"/>
    <property type="molecule type" value="Genomic_DNA"/>
</dbReference>
<name>A0ABP6STX5_9ACTN</name>